<keyword evidence="4" id="KW-1185">Reference proteome</keyword>
<protein>
    <recommendedName>
        <fullName evidence="2">Ice-binding protein C-terminal domain-containing protein</fullName>
    </recommendedName>
</protein>
<comment type="caution">
    <text evidence="3">The sequence shown here is derived from an EMBL/GenBank/DDBJ whole genome shotgun (WGS) entry which is preliminary data.</text>
</comment>
<dbReference type="Gene3D" id="2.60.120.260">
    <property type="entry name" value="Galactose-binding domain-like"/>
    <property type="match status" value="1"/>
</dbReference>
<dbReference type="RefSeq" id="WP_189688719.1">
    <property type="nucleotide sequence ID" value="NZ_BMYK01000014.1"/>
</dbReference>
<feature type="domain" description="Ice-binding protein C-terminal" evidence="2">
    <location>
        <begin position="164"/>
        <end position="187"/>
    </location>
</feature>
<evidence type="ECO:0000256" key="1">
    <source>
        <dbReference type="SAM" id="SignalP"/>
    </source>
</evidence>
<gene>
    <name evidence="3" type="ORF">GCM10007320_40630</name>
</gene>
<feature type="chain" id="PRO_5045596808" description="Ice-binding protein C-terminal domain-containing protein" evidence="1">
    <location>
        <begin position="21"/>
        <end position="190"/>
    </location>
</feature>
<dbReference type="InterPro" id="IPR013424">
    <property type="entry name" value="Ice-binding_C"/>
</dbReference>
<dbReference type="Pfam" id="PF07589">
    <property type="entry name" value="PEP-CTERM"/>
    <property type="match status" value="1"/>
</dbReference>
<feature type="signal peptide" evidence="1">
    <location>
        <begin position="1"/>
        <end position="20"/>
    </location>
</feature>
<proteinExistence type="predicted"/>
<evidence type="ECO:0000313" key="3">
    <source>
        <dbReference type="EMBL" id="GHC91535.1"/>
    </source>
</evidence>
<dbReference type="EMBL" id="BMYK01000014">
    <property type="protein sequence ID" value="GHC91535.1"/>
    <property type="molecule type" value="Genomic_DNA"/>
</dbReference>
<evidence type="ECO:0000259" key="2">
    <source>
        <dbReference type="Pfam" id="PF07589"/>
    </source>
</evidence>
<sequence length="190" mass="19463">MKKIGSSIAGLALAATAVFAAPAQANLVTNGGFETGDFSGWTQTGESDFNGVQCAGPGASVYAGNCSAYFGPFSSQGGIAQTIDVGSIGKTWTLAFAFMPDGGMPSSFTVSFGGKTLLSITDPVASDYVVYQFSGLTTAENMTLSFDFFDPVGFLSLDEVTVTSVPEPATTALMGAALAGLLLMRRRKAS</sequence>
<dbReference type="NCBIfam" id="TIGR02595">
    <property type="entry name" value="PEP_CTERM"/>
    <property type="match status" value="1"/>
</dbReference>
<accession>A0ABQ3G5J7</accession>
<name>A0ABQ3G5J7_9BURK</name>
<reference evidence="4" key="1">
    <citation type="journal article" date="2019" name="Int. J. Syst. Evol. Microbiol.">
        <title>The Global Catalogue of Microorganisms (GCM) 10K type strain sequencing project: providing services to taxonomists for standard genome sequencing and annotation.</title>
        <authorList>
            <consortium name="The Broad Institute Genomics Platform"/>
            <consortium name="The Broad Institute Genome Sequencing Center for Infectious Disease"/>
            <person name="Wu L."/>
            <person name="Ma J."/>
        </authorList>
    </citation>
    <scope>NUCLEOTIDE SEQUENCE [LARGE SCALE GENOMIC DNA]</scope>
    <source>
        <strain evidence="4">KCTC 23314</strain>
    </source>
</reference>
<organism evidence="3 4">
    <name type="scientific">Pseudorhodoferax aquiterrae</name>
    <dbReference type="NCBI Taxonomy" id="747304"/>
    <lineage>
        <taxon>Bacteria</taxon>
        <taxon>Pseudomonadati</taxon>
        <taxon>Pseudomonadota</taxon>
        <taxon>Betaproteobacteria</taxon>
        <taxon>Burkholderiales</taxon>
        <taxon>Comamonadaceae</taxon>
    </lineage>
</organism>
<keyword evidence="1" id="KW-0732">Signal</keyword>
<dbReference type="Proteomes" id="UP000626210">
    <property type="component" value="Unassembled WGS sequence"/>
</dbReference>
<evidence type="ECO:0000313" key="4">
    <source>
        <dbReference type="Proteomes" id="UP000626210"/>
    </source>
</evidence>